<dbReference type="NCBIfam" id="TIGR00446">
    <property type="entry name" value="nop2p"/>
    <property type="match status" value="1"/>
</dbReference>
<dbReference type="AlphaFoldDB" id="A0A098EA24"/>
<dbReference type="InterPro" id="IPR031341">
    <property type="entry name" value="Methyltr_RsmF_N"/>
</dbReference>
<dbReference type="PANTHER" id="PTHR22807">
    <property type="entry name" value="NOP2 YEAST -RELATED NOL1/NOP2/FMU SUN DOMAIN-CONTAINING"/>
    <property type="match status" value="1"/>
</dbReference>
<accession>A0A098EA24</accession>
<dbReference type="Gene3D" id="3.30.70.1170">
    <property type="entry name" value="Sun protein, domain 3"/>
    <property type="match status" value="1"/>
</dbReference>
<dbReference type="InterPro" id="IPR049560">
    <property type="entry name" value="MeTrfase_RsmB-F_NOP2_cat"/>
</dbReference>
<keyword evidence="3" id="KW-0808">Transferase</keyword>
<evidence type="ECO:0000256" key="4">
    <source>
        <dbReference type="ARBA" id="ARBA00022691"/>
    </source>
</evidence>
<evidence type="ECO:0000256" key="3">
    <source>
        <dbReference type="ARBA" id="ARBA00022679"/>
    </source>
</evidence>
<name>A0A098EA24_9ZZZZ</name>
<dbReference type="InterPro" id="IPR011023">
    <property type="entry name" value="Nop2p"/>
</dbReference>
<keyword evidence="2" id="KW-0489">Methyltransferase</keyword>
<evidence type="ECO:0000256" key="1">
    <source>
        <dbReference type="ARBA" id="ARBA00022490"/>
    </source>
</evidence>
<dbReference type="Pfam" id="PF01189">
    <property type="entry name" value="Methyltr_RsmB-F"/>
    <property type="match status" value="1"/>
</dbReference>
<dbReference type="SUPFAM" id="SSF53335">
    <property type="entry name" value="S-adenosyl-L-methionine-dependent methyltransferases"/>
    <property type="match status" value="1"/>
</dbReference>
<dbReference type="GO" id="GO:0006396">
    <property type="term" value="P:RNA processing"/>
    <property type="evidence" value="ECO:0007669"/>
    <property type="project" value="InterPro"/>
</dbReference>
<dbReference type="CDD" id="cd02440">
    <property type="entry name" value="AdoMet_MTases"/>
    <property type="match status" value="1"/>
</dbReference>
<evidence type="ECO:0000256" key="2">
    <source>
        <dbReference type="ARBA" id="ARBA00022603"/>
    </source>
</evidence>
<dbReference type="EMBL" id="CCXY01000138">
    <property type="protein sequence ID" value="CEG12379.1"/>
    <property type="molecule type" value="Genomic_DNA"/>
</dbReference>
<dbReference type="GO" id="GO:0003723">
    <property type="term" value="F:RNA binding"/>
    <property type="evidence" value="ECO:0007669"/>
    <property type="project" value="UniProtKB-KW"/>
</dbReference>
<dbReference type="InterPro" id="IPR029063">
    <property type="entry name" value="SAM-dependent_MTases_sf"/>
</dbReference>
<dbReference type="PANTHER" id="PTHR22807:SF30">
    <property type="entry name" value="28S RRNA (CYTOSINE(4447)-C(5))-METHYLTRANSFERASE-RELATED"/>
    <property type="match status" value="1"/>
</dbReference>
<reference evidence="7" key="1">
    <citation type="submission" date="2014-09" db="EMBL/GenBank/DDBJ databases">
        <authorList>
            <person name="Probst J Alexander"/>
        </authorList>
    </citation>
    <scope>NUCLEOTIDE SEQUENCE</scope>
</reference>
<proteinExistence type="predicted"/>
<keyword evidence="1" id="KW-0963">Cytoplasm</keyword>
<feature type="domain" description="SAM-dependent MTase RsmB/NOP-type" evidence="6">
    <location>
        <begin position="32"/>
        <end position="296"/>
    </location>
</feature>
<dbReference type="Pfam" id="PF17125">
    <property type="entry name" value="Methyltr_RsmF_N"/>
    <property type="match status" value="1"/>
</dbReference>
<dbReference type="PROSITE" id="PS51686">
    <property type="entry name" value="SAM_MT_RSMB_NOP"/>
    <property type="match status" value="1"/>
</dbReference>
<organism evidence="7">
    <name type="scientific">groundwater metagenome</name>
    <dbReference type="NCBI Taxonomy" id="717931"/>
    <lineage>
        <taxon>unclassified sequences</taxon>
        <taxon>metagenomes</taxon>
        <taxon>ecological metagenomes</taxon>
    </lineage>
</organism>
<dbReference type="GO" id="GO:0008757">
    <property type="term" value="F:S-adenosylmethionine-dependent methyltransferase activity"/>
    <property type="evidence" value="ECO:0007669"/>
    <property type="project" value="InterPro"/>
</dbReference>
<dbReference type="GO" id="GO:0008173">
    <property type="term" value="F:RNA methyltransferase activity"/>
    <property type="evidence" value="ECO:0007669"/>
    <property type="project" value="InterPro"/>
</dbReference>
<evidence type="ECO:0000313" key="7">
    <source>
        <dbReference type="EMBL" id="CEG12379.1"/>
    </source>
</evidence>
<evidence type="ECO:0000256" key="5">
    <source>
        <dbReference type="ARBA" id="ARBA00022884"/>
    </source>
</evidence>
<keyword evidence="5" id="KW-0694">RNA-binding</keyword>
<gene>
    <name evidence="7" type="ORF">MSIBF_A2220001</name>
</gene>
<protein>
    <submittedName>
        <fullName evidence="7">Nucleolar protein I</fullName>
    </submittedName>
</protein>
<dbReference type="PRINTS" id="PR02008">
    <property type="entry name" value="RCMTFAMILY"/>
</dbReference>
<sequence>MRIMQKTERNKIASSDFFEYHKKFGDEWTEKFLEYINIPLRKSIRINTLKISPGEFFKKFPYEHAQILWSDNTYFIDERKIGLKIEHAVGLCYAQEASAMLAAEALDVADGNVVLDLCAAPGSKTTQIAMKNFSGTIVANELNLKRAQALIANIYRLGITNCIVTNYDACKFPDLFKFDRVLLDAPCSSLGTSRKNKEILKSWEYKFSLAISKVQKKMISDAFSHLKKDGIIVYSTCTTPAEENEDVVKFLTDNNSDAEVEEINLNVNCEKNNYGIRVYPWHNNTETAFVSKIRKK</sequence>
<dbReference type="InterPro" id="IPR023267">
    <property type="entry name" value="RCMT"/>
</dbReference>
<dbReference type="GO" id="GO:0001510">
    <property type="term" value="P:RNA methylation"/>
    <property type="evidence" value="ECO:0007669"/>
    <property type="project" value="InterPro"/>
</dbReference>
<evidence type="ECO:0000259" key="6">
    <source>
        <dbReference type="PROSITE" id="PS51686"/>
    </source>
</evidence>
<dbReference type="Gene3D" id="3.40.50.150">
    <property type="entry name" value="Vaccinia Virus protein VP39"/>
    <property type="match status" value="1"/>
</dbReference>
<keyword evidence="4" id="KW-0949">S-adenosyl-L-methionine</keyword>
<dbReference type="InterPro" id="IPR001678">
    <property type="entry name" value="MeTrfase_RsmB-F_NOP2_dom"/>
</dbReference>